<name>A0A1I7X9R7_HETBA</name>
<protein>
    <submittedName>
        <fullName evidence="2">Type II toxin-antitoxin system RelE/ParE family toxin</fullName>
    </submittedName>
</protein>
<evidence type="ECO:0000313" key="2">
    <source>
        <dbReference type="WBParaSite" id="Hba_14331"/>
    </source>
</evidence>
<dbReference type="Proteomes" id="UP000095283">
    <property type="component" value="Unplaced"/>
</dbReference>
<organism evidence="1 2">
    <name type="scientific">Heterorhabditis bacteriophora</name>
    <name type="common">Entomopathogenic nematode worm</name>
    <dbReference type="NCBI Taxonomy" id="37862"/>
    <lineage>
        <taxon>Eukaryota</taxon>
        <taxon>Metazoa</taxon>
        <taxon>Ecdysozoa</taxon>
        <taxon>Nematoda</taxon>
        <taxon>Chromadorea</taxon>
        <taxon>Rhabditida</taxon>
        <taxon>Rhabditina</taxon>
        <taxon>Rhabditomorpha</taxon>
        <taxon>Strongyloidea</taxon>
        <taxon>Heterorhabditidae</taxon>
        <taxon>Heterorhabditis</taxon>
    </lineage>
</organism>
<accession>A0A1I7X9R7</accession>
<dbReference type="AlphaFoldDB" id="A0A1I7X9R7"/>
<proteinExistence type="predicted"/>
<sequence>MKDIKANAEDFDREFQSRAKRNMGYGRLSSSAIFSCSVSRSEESYLDDISKNFS</sequence>
<reference evidence="2" key="1">
    <citation type="submission" date="2016-11" db="UniProtKB">
        <authorList>
            <consortium name="WormBaseParasite"/>
        </authorList>
    </citation>
    <scope>IDENTIFICATION</scope>
</reference>
<keyword evidence="1" id="KW-1185">Reference proteome</keyword>
<dbReference type="WBParaSite" id="Hba_14331">
    <property type="protein sequence ID" value="Hba_14331"/>
    <property type="gene ID" value="Hba_14331"/>
</dbReference>
<evidence type="ECO:0000313" key="1">
    <source>
        <dbReference type="Proteomes" id="UP000095283"/>
    </source>
</evidence>